<protein>
    <submittedName>
        <fullName evidence="2">Uncharacterized protein</fullName>
    </submittedName>
</protein>
<proteinExistence type="predicted"/>
<feature type="chain" id="PRO_5040481839" evidence="1">
    <location>
        <begin position="19"/>
        <end position="106"/>
    </location>
</feature>
<comment type="caution">
    <text evidence="2">The sequence shown here is derived from an EMBL/GenBank/DDBJ whole genome shotgun (WGS) entry which is preliminary data.</text>
</comment>
<organism evidence="2 3">
    <name type="scientific">Podila minutissima</name>
    <dbReference type="NCBI Taxonomy" id="64525"/>
    <lineage>
        <taxon>Eukaryota</taxon>
        <taxon>Fungi</taxon>
        <taxon>Fungi incertae sedis</taxon>
        <taxon>Mucoromycota</taxon>
        <taxon>Mortierellomycotina</taxon>
        <taxon>Mortierellomycetes</taxon>
        <taxon>Mortierellales</taxon>
        <taxon>Mortierellaceae</taxon>
        <taxon>Podila</taxon>
    </lineage>
</organism>
<feature type="signal peptide" evidence="1">
    <location>
        <begin position="1"/>
        <end position="18"/>
    </location>
</feature>
<keyword evidence="1" id="KW-0732">Signal</keyword>
<accession>A0A9P5SB68</accession>
<dbReference type="AlphaFoldDB" id="A0A9P5SB68"/>
<dbReference type="EMBL" id="JAAAUY010003110">
    <property type="protein sequence ID" value="KAF9308218.1"/>
    <property type="molecule type" value="Genomic_DNA"/>
</dbReference>
<evidence type="ECO:0000313" key="2">
    <source>
        <dbReference type="EMBL" id="KAF9308218.1"/>
    </source>
</evidence>
<keyword evidence="3" id="KW-1185">Reference proteome</keyword>
<name>A0A9P5SB68_9FUNG</name>
<evidence type="ECO:0000256" key="1">
    <source>
        <dbReference type="SAM" id="SignalP"/>
    </source>
</evidence>
<gene>
    <name evidence="2" type="ORF">BG006_005537</name>
</gene>
<feature type="non-terminal residue" evidence="2">
    <location>
        <position position="106"/>
    </location>
</feature>
<evidence type="ECO:0000313" key="3">
    <source>
        <dbReference type="Proteomes" id="UP000696485"/>
    </source>
</evidence>
<reference evidence="2" key="1">
    <citation type="journal article" date="2020" name="Fungal Divers.">
        <title>Resolving the Mortierellaceae phylogeny through synthesis of multi-gene phylogenetics and phylogenomics.</title>
        <authorList>
            <person name="Vandepol N."/>
            <person name="Liber J."/>
            <person name="Desiro A."/>
            <person name="Na H."/>
            <person name="Kennedy M."/>
            <person name="Barry K."/>
            <person name="Grigoriev I.V."/>
            <person name="Miller A.N."/>
            <person name="O'Donnell K."/>
            <person name="Stajich J.E."/>
            <person name="Bonito G."/>
        </authorList>
    </citation>
    <scope>NUCLEOTIDE SEQUENCE</scope>
    <source>
        <strain evidence="2">NVP1</strain>
    </source>
</reference>
<sequence length="106" mass="11439">MKITSLISIAAATSLVSASNFIPLSKKSSSIVQGAFIIKYKDSIGHAKAINFLNSHKVDYKVCGEFSVFNGASFNIKSGHLGKYLAKIPGIKWVWPVKIISVGKPQ</sequence>
<dbReference type="Proteomes" id="UP000696485">
    <property type="component" value="Unassembled WGS sequence"/>
</dbReference>